<evidence type="ECO:0000313" key="2">
    <source>
        <dbReference type="EMBL" id="KAF6394478.1"/>
    </source>
</evidence>
<dbReference type="Proteomes" id="UP000593571">
    <property type="component" value="Unassembled WGS sequence"/>
</dbReference>
<evidence type="ECO:0000256" key="1">
    <source>
        <dbReference type="SAM" id="MobiDB-lite"/>
    </source>
</evidence>
<reference evidence="2 3" key="1">
    <citation type="journal article" date="2020" name="Nature">
        <title>Six reference-quality genomes reveal evolution of bat adaptations.</title>
        <authorList>
            <person name="Jebb D."/>
            <person name="Huang Z."/>
            <person name="Pippel M."/>
            <person name="Hughes G.M."/>
            <person name="Lavrichenko K."/>
            <person name="Devanna P."/>
            <person name="Winkler S."/>
            <person name="Jermiin L.S."/>
            <person name="Skirmuntt E.C."/>
            <person name="Katzourakis A."/>
            <person name="Burkitt-Gray L."/>
            <person name="Ray D.A."/>
            <person name="Sullivan K.A.M."/>
            <person name="Roscito J.G."/>
            <person name="Kirilenko B.M."/>
            <person name="Davalos L.M."/>
            <person name="Corthals A.P."/>
            <person name="Power M.L."/>
            <person name="Jones G."/>
            <person name="Ransome R.D."/>
            <person name="Dechmann D.K.N."/>
            <person name="Locatelli A.G."/>
            <person name="Puechmaille S.J."/>
            <person name="Fedrigo O."/>
            <person name="Jarvis E.D."/>
            <person name="Hiller M."/>
            <person name="Vernes S.C."/>
            <person name="Myers E.W."/>
            <person name="Teeling E.C."/>
        </authorList>
    </citation>
    <scope>NUCLEOTIDE SEQUENCE [LARGE SCALE GENOMIC DNA]</scope>
    <source>
        <strain evidence="2">MRouAeg1</strain>
        <tissue evidence="2">Muscle</tissue>
    </source>
</reference>
<sequence length="127" mass="13445">MPVDASSEDPLLPPTPLSTQRLKRGCQKPGSRTPCRQTAPRLLPKGRLSLQKGSESCMLRAPGMGAQARGSWEEVCGPSVDTGYVAGQLVGRRTRGRSWEGPSGGGGFSNPDLGSGSHERQHHRGGQ</sequence>
<name>A0A7J8B6X7_ROUAE</name>
<organism evidence="2 3">
    <name type="scientific">Rousettus aegyptiacus</name>
    <name type="common">Egyptian fruit bat</name>
    <name type="synonym">Pteropus aegyptiacus</name>
    <dbReference type="NCBI Taxonomy" id="9407"/>
    <lineage>
        <taxon>Eukaryota</taxon>
        <taxon>Metazoa</taxon>
        <taxon>Chordata</taxon>
        <taxon>Craniata</taxon>
        <taxon>Vertebrata</taxon>
        <taxon>Euteleostomi</taxon>
        <taxon>Mammalia</taxon>
        <taxon>Eutheria</taxon>
        <taxon>Laurasiatheria</taxon>
        <taxon>Chiroptera</taxon>
        <taxon>Yinpterochiroptera</taxon>
        <taxon>Pteropodoidea</taxon>
        <taxon>Pteropodidae</taxon>
        <taxon>Rousettinae</taxon>
        <taxon>Rousettus</taxon>
    </lineage>
</organism>
<gene>
    <name evidence="2" type="ORF">HJG63_010433</name>
</gene>
<proteinExistence type="predicted"/>
<dbReference type="AlphaFoldDB" id="A0A7J8B6X7"/>
<evidence type="ECO:0000313" key="3">
    <source>
        <dbReference type="Proteomes" id="UP000593571"/>
    </source>
</evidence>
<feature type="region of interest" description="Disordered" evidence="1">
    <location>
        <begin position="93"/>
        <end position="127"/>
    </location>
</feature>
<protein>
    <submittedName>
        <fullName evidence="2">Uncharacterized protein</fullName>
    </submittedName>
</protein>
<keyword evidence="3" id="KW-1185">Reference proteome</keyword>
<comment type="caution">
    <text evidence="2">The sequence shown here is derived from an EMBL/GenBank/DDBJ whole genome shotgun (WGS) entry which is preliminary data.</text>
</comment>
<accession>A0A7J8B6X7</accession>
<feature type="region of interest" description="Disordered" evidence="1">
    <location>
        <begin position="1"/>
        <end position="47"/>
    </location>
</feature>
<dbReference type="EMBL" id="JACASE010000020">
    <property type="protein sequence ID" value="KAF6394478.1"/>
    <property type="molecule type" value="Genomic_DNA"/>
</dbReference>